<dbReference type="InterPro" id="IPR040030">
    <property type="entry name" value="Ribosomal_mL57"/>
</dbReference>
<evidence type="ECO:0000259" key="2">
    <source>
        <dbReference type="Pfam" id="PF14622"/>
    </source>
</evidence>
<protein>
    <recommendedName>
        <fullName evidence="2">RNase III domain-containing protein</fullName>
    </recommendedName>
</protein>
<comment type="caution">
    <text evidence="3">The sequence shown here is derived from an EMBL/GenBank/DDBJ whole genome shotgun (WGS) entry which is preliminary data.</text>
</comment>
<feature type="compositionally biased region" description="Low complexity" evidence="1">
    <location>
        <begin position="39"/>
        <end position="57"/>
    </location>
</feature>
<dbReference type="PANTHER" id="PTHR28160:SF1">
    <property type="entry name" value="LARGE RIBOSOMAL SUBUNIT PROTEIN ML57"/>
    <property type="match status" value="1"/>
</dbReference>
<dbReference type="Pfam" id="PF14622">
    <property type="entry name" value="Ribonucleas_3_3"/>
    <property type="match status" value="1"/>
</dbReference>
<reference evidence="3 4" key="1">
    <citation type="submission" date="2024-07" db="EMBL/GenBank/DDBJ databases">
        <title>Draft sequence of the Neodothiora populina.</title>
        <authorList>
            <person name="Drown D.D."/>
            <person name="Schuette U.S."/>
            <person name="Buechlein A.B."/>
            <person name="Rusch D.R."/>
            <person name="Winton L.W."/>
            <person name="Adams G.A."/>
        </authorList>
    </citation>
    <scope>NUCLEOTIDE SEQUENCE [LARGE SCALE GENOMIC DNA]</scope>
    <source>
        <strain evidence="3 4">CPC 39397</strain>
    </source>
</reference>
<proteinExistence type="predicted"/>
<dbReference type="CDD" id="cd00593">
    <property type="entry name" value="RIBOc"/>
    <property type="match status" value="1"/>
</dbReference>
<keyword evidence="4" id="KW-1185">Reference proteome</keyword>
<gene>
    <name evidence="3" type="ORF">AAFC00_000434</name>
</gene>
<feature type="domain" description="RNase III" evidence="2">
    <location>
        <begin position="119"/>
        <end position="259"/>
    </location>
</feature>
<evidence type="ECO:0000313" key="3">
    <source>
        <dbReference type="EMBL" id="KAL1303990.1"/>
    </source>
</evidence>
<organism evidence="3 4">
    <name type="scientific">Neodothiora populina</name>
    <dbReference type="NCBI Taxonomy" id="2781224"/>
    <lineage>
        <taxon>Eukaryota</taxon>
        <taxon>Fungi</taxon>
        <taxon>Dikarya</taxon>
        <taxon>Ascomycota</taxon>
        <taxon>Pezizomycotina</taxon>
        <taxon>Dothideomycetes</taxon>
        <taxon>Dothideomycetidae</taxon>
        <taxon>Dothideales</taxon>
        <taxon>Dothioraceae</taxon>
        <taxon>Neodothiora</taxon>
    </lineage>
</organism>
<dbReference type="RefSeq" id="XP_069200265.1">
    <property type="nucleotide sequence ID" value="XM_069344086.1"/>
</dbReference>
<dbReference type="SUPFAM" id="SSF69065">
    <property type="entry name" value="RNase III domain-like"/>
    <property type="match status" value="1"/>
</dbReference>
<evidence type="ECO:0000313" key="4">
    <source>
        <dbReference type="Proteomes" id="UP001562354"/>
    </source>
</evidence>
<evidence type="ECO:0000256" key="1">
    <source>
        <dbReference type="SAM" id="MobiDB-lite"/>
    </source>
</evidence>
<dbReference type="EMBL" id="JBFMKM010000009">
    <property type="protein sequence ID" value="KAL1303990.1"/>
    <property type="molecule type" value="Genomic_DNA"/>
</dbReference>
<accession>A0ABR3PCW4</accession>
<sequence length="263" mass="28856">MSTIVSSSSSSILGAARTCTRPVARKARLRSTRSAQPLQHQHQQHPSFSTAATSFASHDAEAPAAQVPRWQRTPPAMAMPVRTRRAPQQPAFLVNESPEVLDNAYRRLLGKDGDRMLPEELKWLAVTHKSFDHARRGFNDRLAYLGKRIVDLQCSLALLNAPSSALHSPSLSHPALKGLDNLTSSAKSDTLDKYRLAQVAQSYGLEKVVRWKPRKTDDLESSGVHVVLAHTLYSIVGAVALHRGGEAATRIAKEKILNPLGLR</sequence>
<dbReference type="InterPro" id="IPR036389">
    <property type="entry name" value="RNase_III_sf"/>
</dbReference>
<feature type="region of interest" description="Disordered" evidence="1">
    <location>
        <begin position="25"/>
        <end position="73"/>
    </location>
</feature>
<dbReference type="Gene3D" id="1.10.1520.10">
    <property type="entry name" value="Ribonuclease III domain"/>
    <property type="match status" value="1"/>
</dbReference>
<dbReference type="PANTHER" id="PTHR28160">
    <property type="entry name" value="54S RIBOSOMAL PROTEIN L15, MITOCHONDRIAL"/>
    <property type="match status" value="1"/>
</dbReference>
<name>A0ABR3PCW4_9PEZI</name>
<dbReference type="GeneID" id="95974137"/>
<dbReference type="Proteomes" id="UP001562354">
    <property type="component" value="Unassembled WGS sequence"/>
</dbReference>
<dbReference type="InterPro" id="IPR000999">
    <property type="entry name" value="RNase_III_dom"/>
</dbReference>